<dbReference type="OrthoDB" id="2219495at2759"/>
<feature type="region of interest" description="Disordered" evidence="6">
    <location>
        <begin position="175"/>
        <end position="198"/>
    </location>
</feature>
<evidence type="ECO:0000256" key="6">
    <source>
        <dbReference type="SAM" id="MobiDB-lite"/>
    </source>
</evidence>
<dbReference type="GO" id="GO:0004657">
    <property type="term" value="F:proline dehydrogenase activity"/>
    <property type="evidence" value="ECO:0007669"/>
    <property type="project" value="TreeGrafter"/>
</dbReference>
<evidence type="ECO:0000256" key="2">
    <source>
        <dbReference type="ARBA" id="ARBA00010989"/>
    </source>
</evidence>
<dbReference type="Pfam" id="PF01266">
    <property type="entry name" value="DAO"/>
    <property type="match status" value="1"/>
</dbReference>
<proteinExistence type="inferred from homology"/>
<organism evidence="8 9">
    <name type="scientific">Ganoderma sinense ZZ0214-1</name>
    <dbReference type="NCBI Taxonomy" id="1077348"/>
    <lineage>
        <taxon>Eukaryota</taxon>
        <taxon>Fungi</taxon>
        <taxon>Dikarya</taxon>
        <taxon>Basidiomycota</taxon>
        <taxon>Agaricomycotina</taxon>
        <taxon>Agaricomycetes</taxon>
        <taxon>Polyporales</taxon>
        <taxon>Polyporaceae</taxon>
        <taxon>Ganoderma</taxon>
    </lineage>
</organism>
<keyword evidence="9" id="KW-1185">Reference proteome</keyword>
<comment type="cofactor">
    <cofactor evidence="1">
        <name>FAD</name>
        <dbReference type="ChEBI" id="CHEBI:57692"/>
    </cofactor>
</comment>
<dbReference type="GO" id="GO:0050660">
    <property type="term" value="F:flavin adenine dinucleotide binding"/>
    <property type="evidence" value="ECO:0007669"/>
    <property type="project" value="InterPro"/>
</dbReference>
<name>A0A2G8SI31_9APHY</name>
<comment type="similarity">
    <text evidence="2">Belongs to the MSOX/MTOX family.</text>
</comment>
<keyword evidence="5" id="KW-0560">Oxidoreductase</keyword>
<dbReference type="STRING" id="1077348.A0A2G8SI31"/>
<gene>
    <name evidence="8" type="ORF">GSI_04033</name>
</gene>
<dbReference type="InterPro" id="IPR045170">
    <property type="entry name" value="MTOX"/>
</dbReference>
<keyword evidence="3" id="KW-0285">Flavoprotein</keyword>
<evidence type="ECO:0000313" key="8">
    <source>
        <dbReference type="EMBL" id="PIL33411.1"/>
    </source>
</evidence>
<dbReference type="Gene3D" id="3.30.9.10">
    <property type="entry name" value="D-Amino Acid Oxidase, subunit A, domain 2"/>
    <property type="match status" value="1"/>
</dbReference>
<dbReference type="SUPFAM" id="SSF54373">
    <property type="entry name" value="FAD-linked reductases, C-terminal domain"/>
    <property type="match status" value="1"/>
</dbReference>
<reference evidence="8 9" key="1">
    <citation type="journal article" date="2015" name="Sci. Rep.">
        <title>Chromosome-level genome map provides insights into diverse defense mechanisms in the medicinal fungus Ganoderma sinense.</title>
        <authorList>
            <person name="Zhu Y."/>
            <person name="Xu J."/>
            <person name="Sun C."/>
            <person name="Zhou S."/>
            <person name="Xu H."/>
            <person name="Nelson D.R."/>
            <person name="Qian J."/>
            <person name="Song J."/>
            <person name="Luo H."/>
            <person name="Xiang L."/>
            <person name="Li Y."/>
            <person name="Xu Z."/>
            <person name="Ji A."/>
            <person name="Wang L."/>
            <person name="Lu S."/>
            <person name="Hayward A."/>
            <person name="Sun W."/>
            <person name="Li X."/>
            <person name="Schwartz D.C."/>
            <person name="Wang Y."/>
            <person name="Chen S."/>
        </authorList>
    </citation>
    <scope>NUCLEOTIDE SEQUENCE [LARGE SCALE GENOMIC DNA]</scope>
    <source>
        <strain evidence="8 9">ZZ0214-1</strain>
    </source>
</reference>
<protein>
    <recommendedName>
        <fullName evidence="7">FAD dependent oxidoreductase domain-containing protein</fullName>
    </recommendedName>
</protein>
<evidence type="ECO:0000256" key="4">
    <source>
        <dbReference type="ARBA" id="ARBA00022827"/>
    </source>
</evidence>
<dbReference type="AlphaFoldDB" id="A0A2G8SI31"/>
<evidence type="ECO:0000313" key="9">
    <source>
        <dbReference type="Proteomes" id="UP000230002"/>
    </source>
</evidence>
<evidence type="ECO:0000256" key="5">
    <source>
        <dbReference type="ARBA" id="ARBA00023002"/>
    </source>
</evidence>
<evidence type="ECO:0000259" key="7">
    <source>
        <dbReference type="Pfam" id="PF01266"/>
    </source>
</evidence>
<feature type="domain" description="FAD dependent oxidoreductase" evidence="7">
    <location>
        <begin position="10"/>
        <end position="154"/>
    </location>
</feature>
<dbReference type="PANTHER" id="PTHR10961">
    <property type="entry name" value="PEROXISOMAL SARCOSINE OXIDASE"/>
    <property type="match status" value="1"/>
</dbReference>
<comment type="caution">
    <text evidence="8">The sequence shown here is derived from an EMBL/GenBank/DDBJ whole genome shotgun (WGS) entry which is preliminary data.</text>
</comment>
<dbReference type="Proteomes" id="UP000230002">
    <property type="component" value="Unassembled WGS sequence"/>
</dbReference>
<keyword evidence="4" id="KW-0274">FAD</keyword>
<accession>A0A2G8SI31</accession>
<evidence type="ECO:0000256" key="3">
    <source>
        <dbReference type="ARBA" id="ARBA00022630"/>
    </source>
</evidence>
<dbReference type="PANTHER" id="PTHR10961:SF46">
    <property type="entry name" value="PEROXISOMAL SARCOSINE OXIDASE"/>
    <property type="match status" value="1"/>
</dbReference>
<sequence length="198" mass="22304">MWERQQVRLLTPEEAKRYRACPVYLDFHTGFYAFPPNRDNILKCAVHSGGFTRKIKPLNSDVHISTPRTVATDGDDGLRIPKSALNGLRASLARIYPDLGRKPFSSTRLCWYTDSPDDNWIIGTHPSITNLVLATSGSGHAFKFLPVIGRLVADAIEGTLALELVRKFASRREHGAGSVKRERQEQKNRGKEYIELNE</sequence>
<dbReference type="GO" id="GO:0008115">
    <property type="term" value="F:sarcosine oxidase activity"/>
    <property type="evidence" value="ECO:0007669"/>
    <property type="project" value="TreeGrafter"/>
</dbReference>
<dbReference type="GO" id="GO:0050031">
    <property type="term" value="F:L-pipecolate oxidase activity"/>
    <property type="evidence" value="ECO:0007669"/>
    <property type="project" value="TreeGrafter"/>
</dbReference>
<evidence type="ECO:0000256" key="1">
    <source>
        <dbReference type="ARBA" id="ARBA00001974"/>
    </source>
</evidence>
<dbReference type="InterPro" id="IPR006076">
    <property type="entry name" value="FAD-dep_OxRdtase"/>
</dbReference>
<dbReference type="EMBL" id="AYKW01000007">
    <property type="protein sequence ID" value="PIL33411.1"/>
    <property type="molecule type" value="Genomic_DNA"/>
</dbReference>